<dbReference type="PIRSF" id="PIRSF034888">
    <property type="entry name" value="P-loop_UCP034888"/>
    <property type="match status" value="1"/>
</dbReference>
<evidence type="ECO:0000313" key="3">
    <source>
        <dbReference type="Proteomes" id="UP000075391"/>
    </source>
</evidence>
<evidence type="ECO:0000313" key="2">
    <source>
        <dbReference type="EMBL" id="KYG70660.1"/>
    </source>
</evidence>
<accession>A0A150WVX1</accession>
<dbReference type="EMBL" id="LUKF01000001">
    <property type="protein sequence ID" value="KYG70660.1"/>
    <property type="molecule type" value="Genomic_DNA"/>
</dbReference>
<evidence type="ECO:0000259" key="1">
    <source>
        <dbReference type="Pfam" id="PF13175"/>
    </source>
</evidence>
<dbReference type="Pfam" id="PF13175">
    <property type="entry name" value="AAA_15"/>
    <property type="match status" value="1"/>
</dbReference>
<dbReference type="Proteomes" id="UP000075391">
    <property type="component" value="Unassembled WGS sequence"/>
</dbReference>
<feature type="domain" description="Endonuclease GajA/Old nuclease/RecF-like AAA" evidence="1">
    <location>
        <begin position="9"/>
        <end position="372"/>
    </location>
</feature>
<name>A0A150WVX1_BDEBC</name>
<dbReference type="PANTHER" id="PTHR43581:SF2">
    <property type="entry name" value="EXCINUCLEASE ATPASE SUBUNIT"/>
    <property type="match status" value="1"/>
</dbReference>
<dbReference type="OrthoDB" id="3322489at2"/>
<dbReference type="InterPro" id="IPR051396">
    <property type="entry name" value="Bact_Antivir_Def_Nuclease"/>
</dbReference>
<dbReference type="RefSeq" id="WP_063242434.1">
    <property type="nucleotide sequence ID" value="NZ_LUKF01000001.1"/>
</dbReference>
<sequence length="435" mass="47912">MSSVTELTVRMENFRTFKNLQSIKIKPLTFLVGENSTGKSTALAAINLVLNRETFPLGAAFNKSPFELGSYSSIASKQGARLSSLFSLGFTVSTGAEDKVLMDAHFSSGNGQPVMSSMQMTNGKVKFSLSANEDTGMMVGVLTDLNTNKEYQFEDKDRLLSGAMSAGDSRAIVNLFSLNYYFVSQALKDKSEKLMSEFYELFTAVQFLKPSCLALAPVRSKPRRTYDVFDLDFQPEGDHVPYVLSSVLSEERKPTPQAKKLASLLEKFGAQSSLFDKISVKKLGKGKDSAFNILVKSKKSAAVNISDVGYGVSQSLPVVIEPTRSSAQVILIQQPEVHLHPKAQAALGDIYVDTILPGNKSLVIETHSDFLIDRVRSQVAKGRIEPEKVQILYFKKVGDVSEVHTINLDREGNTLNAPEDYRSFFIKEQIDLLGL</sequence>
<protein>
    <recommendedName>
        <fullName evidence="1">Endonuclease GajA/Old nuclease/RecF-like AAA domain-containing protein</fullName>
    </recommendedName>
</protein>
<dbReference type="AlphaFoldDB" id="A0A150WVX1"/>
<gene>
    <name evidence="2" type="ORF">AZI85_01610</name>
</gene>
<dbReference type="SUPFAM" id="SSF52540">
    <property type="entry name" value="P-loop containing nucleoside triphosphate hydrolases"/>
    <property type="match status" value="1"/>
</dbReference>
<dbReference type="InterPro" id="IPR041685">
    <property type="entry name" value="AAA_GajA/Old/RecF-like"/>
</dbReference>
<comment type="caution">
    <text evidence="2">The sequence shown here is derived from an EMBL/GenBank/DDBJ whole genome shotgun (WGS) entry which is preliminary data.</text>
</comment>
<dbReference type="Gene3D" id="3.40.50.300">
    <property type="entry name" value="P-loop containing nucleotide triphosphate hydrolases"/>
    <property type="match status" value="1"/>
</dbReference>
<dbReference type="InterPro" id="IPR014592">
    <property type="entry name" value="P-loop_UCP034888"/>
</dbReference>
<dbReference type="PANTHER" id="PTHR43581">
    <property type="entry name" value="ATP/GTP PHOSPHATASE"/>
    <property type="match status" value="1"/>
</dbReference>
<reference evidence="2 3" key="1">
    <citation type="submission" date="2016-03" db="EMBL/GenBank/DDBJ databases">
        <authorList>
            <person name="Ploux O."/>
        </authorList>
    </citation>
    <scope>NUCLEOTIDE SEQUENCE [LARGE SCALE GENOMIC DNA]</scope>
    <source>
        <strain evidence="2 3">BER2</strain>
    </source>
</reference>
<proteinExistence type="predicted"/>
<dbReference type="InterPro" id="IPR027417">
    <property type="entry name" value="P-loop_NTPase"/>
</dbReference>
<organism evidence="2 3">
    <name type="scientific">Bdellovibrio bacteriovorus</name>
    <dbReference type="NCBI Taxonomy" id="959"/>
    <lineage>
        <taxon>Bacteria</taxon>
        <taxon>Pseudomonadati</taxon>
        <taxon>Bdellovibrionota</taxon>
        <taxon>Bdellovibrionia</taxon>
        <taxon>Bdellovibrionales</taxon>
        <taxon>Pseudobdellovibrionaceae</taxon>
        <taxon>Bdellovibrio</taxon>
    </lineage>
</organism>